<name>A0ABV8QLB4_9GAMM</name>
<protein>
    <submittedName>
        <fullName evidence="3">Aldo/keto reductase</fullName>
    </submittedName>
</protein>
<dbReference type="SUPFAM" id="SSF51430">
    <property type="entry name" value="NAD(P)-linked oxidoreductase"/>
    <property type="match status" value="1"/>
</dbReference>
<accession>A0ABV8QLB4</accession>
<dbReference type="RefSeq" id="WP_379887484.1">
    <property type="nucleotide sequence ID" value="NZ_JBHSDI010000015.1"/>
</dbReference>
<dbReference type="PANTHER" id="PTHR43364:SF4">
    <property type="entry name" value="NAD(P)-LINKED OXIDOREDUCTASE SUPERFAMILY PROTEIN"/>
    <property type="match status" value="1"/>
</dbReference>
<keyword evidence="4" id="KW-1185">Reference proteome</keyword>
<dbReference type="Pfam" id="PF00248">
    <property type="entry name" value="Aldo_ket_red"/>
    <property type="match status" value="1"/>
</dbReference>
<keyword evidence="1" id="KW-0560">Oxidoreductase</keyword>
<dbReference type="Proteomes" id="UP001595798">
    <property type="component" value="Unassembled WGS sequence"/>
</dbReference>
<evidence type="ECO:0000313" key="3">
    <source>
        <dbReference type="EMBL" id="MFC4259694.1"/>
    </source>
</evidence>
<evidence type="ECO:0000259" key="2">
    <source>
        <dbReference type="Pfam" id="PF00248"/>
    </source>
</evidence>
<evidence type="ECO:0000256" key="1">
    <source>
        <dbReference type="ARBA" id="ARBA00023002"/>
    </source>
</evidence>
<organism evidence="3 4">
    <name type="scientific">Marinobacter lacisalsi</name>
    <dbReference type="NCBI Taxonomy" id="475979"/>
    <lineage>
        <taxon>Bacteria</taxon>
        <taxon>Pseudomonadati</taxon>
        <taxon>Pseudomonadota</taxon>
        <taxon>Gammaproteobacteria</taxon>
        <taxon>Pseudomonadales</taxon>
        <taxon>Marinobacteraceae</taxon>
        <taxon>Marinobacter</taxon>
    </lineage>
</organism>
<comment type="caution">
    <text evidence="3">The sequence shown here is derived from an EMBL/GenBank/DDBJ whole genome shotgun (WGS) entry which is preliminary data.</text>
</comment>
<dbReference type="InterPro" id="IPR050523">
    <property type="entry name" value="AKR_Detox_Biosynth"/>
</dbReference>
<dbReference type="Gene3D" id="3.20.20.100">
    <property type="entry name" value="NADP-dependent oxidoreductase domain"/>
    <property type="match status" value="1"/>
</dbReference>
<dbReference type="InterPro" id="IPR023210">
    <property type="entry name" value="NADP_OxRdtase_dom"/>
</dbReference>
<dbReference type="EMBL" id="JBHSDI010000015">
    <property type="protein sequence ID" value="MFC4259694.1"/>
    <property type="molecule type" value="Genomic_DNA"/>
</dbReference>
<evidence type="ECO:0000313" key="4">
    <source>
        <dbReference type="Proteomes" id="UP001595798"/>
    </source>
</evidence>
<sequence length="361" mass="39536">MTTPNLPQSSNDAPLRMRTLGNSGLFVSELCLGTMTFGGGDDMWGLIGQLQQEQADELVKTALEAGINFIDTANVYSGGASERIVGQSLKNLGVRREDVVLATKVLGPMGDGSNARGASRGHIMNECRASLQRLQTDYIDLYQIHGFDPATPIEETLEALNTLVEHGHVRYVGLSNWAAWQVMKAVGIARARHLCPILSLQAYYTLVGRDLEREVIPMLESENIGLMVWSPLAGGYLSGKYEGPDVSEENRRARFDFPPVDRERGSAVIATMREIAAGKQVGGQSVSVAQVALAWLLHQNVVTSVVIGAKRGDQLQDNIRAAQVRFSEDELAALDEVSRLPAEYPGWMLERQGEYRKPREG</sequence>
<reference evidence="4" key="1">
    <citation type="journal article" date="2019" name="Int. J. Syst. Evol. Microbiol.">
        <title>The Global Catalogue of Microorganisms (GCM) 10K type strain sequencing project: providing services to taxonomists for standard genome sequencing and annotation.</title>
        <authorList>
            <consortium name="The Broad Institute Genomics Platform"/>
            <consortium name="The Broad Institute Genome Sequencing Center for Infectious Disease"/>
            <person name="Wu L."/>
            <person name="Ma J."/>
        </authorList>
    </citation>
    <scope>NUCLEOTIDE SEQUENCE [LARGE SCALE GENOMIC DNA]</scope>
    <source>
        <strain evidence="4">CECT 7297</strain>
    </source>
</reference>
<gene>
    <name evidence="3" type="ORF">ACFOZ5_11700</name>
</gene>
<feature type="domain" description="NADP-dependent oxidoreductase" evidence="2">
    <location>
        <begin position="29"/>
        <end position="338"/>
    </location>
</feature>
<proteinExistence type="predicted"/>
<dbReference type="InterPro" id="IPR036812">
    <property type="entry name" value="NAD(P)_OxRdtase_dom_sf"/>
</dbReference>
<dbReference type="CDD" id="cd19091">
    <property type="entry name" value="AKR_PsAKR"/>
    <property type="match status" value="1"/>
</dbReference>
<dbReference type="PANTHER" id="PTHR43364">
    <property type="entry name" value="NADH-SPECIFIC METHYLGLYOXAL REDUCTASE-RELATED"/>
    <property type="match status" value="1"/>
</dbReference>